<dbReference type="EMBL" id="MT141629">
    <property type="protein sequence ID" value="QJA68578.1"/>
    <property type="molecule type" value="Genomic_DNA"/>
</dbReference>
<proteinExistence type="predicted"/>
<sequence>MTDTERIIRCIERHPGWTDKQVRNSLDIRIDTIRAVRMGLPAPLATDHPPASTRPGGIVSLSAIREKLDTRAAILREIAALPADQLIDERELRTRAAGTDANRFRRTVENNGDLFRAYRIKLRLDEGEPRWYWGQAETVAEAQGLRDL</sequence>
<name>A0A6M3JGZ4_9ZZZZ</name>
<reference evidence="1" key="1">
    <citation type="submission" date="2020-03" db="EMBL/GenBank/DDBJ databases">
        <title>The deep terrestrial virosphere.</title>
        <authorList>
            <person name="Holmfeldt K."/>
            <person name="Nilsson E."/>
            <person name="Simone D."/>
            <person name="Lopez-Fernandez M."/>
            <person name="Wu X."/>
            <person name="de Brujin I."/>
            <person name="Lundin D."/>
            <person name="Andersson A."/>
            <person name="Bertilsson S."/>
            <person name="Dopson M."/>
        </authorList>
    </citation>
    <scope>NUCLEOTIDE SEQUENCE</scope>
    <source>
        <strain evidence="1">MM415A06138</strain>
    </source>
</reference>
<accession>A0A6M3JGZ4</accession>
<evidence type="ECO:0000313" key="1">
    <source>
        <dbReference type="EMBL" id="QJA68578.1"/>
    </source>
</evidence>
<gene>
    <name evidence="1" type="ORF">MM415A06138_0011</name>
</gene>
<dbReference type="AlphaFoldDB" id="A0A6M3JGZ4"/>
<organism evidence="1">
    <name type="scientific">viral metagenome</name>
    <dbReference type="NCBI Taxonomy" id="1070528"/>
    <lineage>
        <taxon>unclassified sequences</taxon>
        <taxon>metagenomes</taxon>
        <taxon>organismal metagenomes</taxon>
    </lineage>
</organism>
<protein>
    <submittedName>
        <fullName evidence="1">Uncharacterized protein</fullName>
    </submittedName>
</protein>